<evidence type="ECO:0000256" key="1">
    <source>
        <dbReference type="RuleBase" id="RU362001"/>
    </source>
</evidence>
<accession>A0ABW0BL81</accession>
<dbReference type="SUPFAM" id="SSF140453">
    <property type="entry name" value="EsxAB dimer-like"/>
    <property type="match status" value="1"/>
</dbReference>
<proteinExistence type="inferred from homology"/>
<sequence>MGGDSFAVDLDALDDLVADVAACERELTALAAEVDREVDLLHGAWSGLAADAQLAAQAEWDRGLRAMRDALTRLRSAASSAHGHYTSAAHANLADWSSFC</sequence>
<dbReference type="RefSeq" id="WP_378590508.1">
    <property type="nucleotide sequence ID" value="NZ_JBHSKD010000011.1"/>
</dbReference>
<keyword evidence="3" id="KW-1185">Reference proteome</keyword>
<gene>
    <name evidence="2" type="ORF">ACFPGP_12310</name>
</gene>
<evidence type="ECO:0000313" key="2">
    <source>
        <dbReference type="EMBL" id="MFC5177461.1"/>
    </source>
</evidence>
<dbReference type="Pfam" id="PF06013">
    <property type="entry name" value="WXG100"/>
    <property type="match status" value="1"/>
</dbReference>
<dbReference type="NCBIfam" id="TIGR03930">
    <property type="entry name" value="WXG100_ESAT6"/>
    <property type="match status" value="1"/>
</dbReference>
<organism evidence="2 3">
    <name type="scientific">Nocardioides taihuensis</name>
    <dbReference type="NCBI Taxonomy" id="1835606"/>
    <lineage>
        <taxon>Bacteria</taxon>
        <taxon>Bacillati</taxon>
        <taxon>Actinomycetota</taxon>
        <taxon>Actinomycetes</taxon>
        <taxon>Propionibacteriales</taxon>
        <taxon>Nocardioidaceae</taxon>
        <taxon>Nocardioides</taxon>
    </lineage>
</organism>
<dbReference type="InterPro" id="IPR010310">
    <property type="entry name" value="T7SS_ESAT-6-like"/>
</dbReference>
<comment type="similarity">
    <text evidence="1">Belongs to the WXG100 family.</text>
</comment>
<dbReference type="EMBL" id="JBHSKD010000011">
    <property type="protein sequence ID" value="MFC5177461.1"/>
    <property type="molecule type" value="Genomic_DNA"/>
</dbReference>
<comment type="caution">
    <text evidence="2">The sequence shown here is derived from an EMBL/GenBank/DDBJ whole genome shotgun (WGS) entry which is preliminary data.</text>
</comment>
<dbReference type="InterPro" id="IPR036689">
    <property type="entry name" value="ESAT-6-like_sf"/>
</dbReference>
<evidence type="ECO:0000313" key="3">
    <source>
        <dbReference type="Proteomes" id="UP001596087"/>
    </source>
</evidence>
<name>A0ABW0BL81_9ACTN</name>
<dbReference type="Gene3D" id="1.10.287.1060">
    <property type="entry name" value="ESAT-6-like"/>
    <property type="match status" value="1"/>
</dbReference>
<dbReference type="Proteomes" id="UP001596087">
    <property type="component" value="Unassembled WGS sequence"/>
</dbReference>
<protein>
    <recommendedName>
        <fullName evidence="1">ESAT-6-like protein</fullName>
    </recommendedName>
</protein>
<reference evidence="3" key="1">
    <citation type="journal article" date="2019" name="Int. J. Syst. Evol. Microbiol.">
        <title>The Global Catalogue of Microorganisms (GCM) 10K type strain sequencing project: providing services to taxonomists for standard genome sequencing and annotation.</title>
        <authorList>
            <consortium name="The Broad Institute Genomics Platform"/>
            <consortium name="The Broad Institute Genome Sequencing Center for Infectious Disease"/>
            <person name="Wu L."/>
            <person name="Ma J."/>
        </authorList>
    </citation>
    <scope>NUCLEOTIDE SEQUENCE [LARGE SCALE GENOMIC DNA]</scope>
    <source>
        <strain evidence="3">DFY41</strain>
    </source>
</reference>